<sequence length="447" mass="45247">MVGAGRVVVGLLVLGLGAAVGTAGTVETAGAATPDAFAASAPTASAPRASAPQAAALKADASGASVPGASAREARARDPFGTWTGTWEAAPSGTVPAHPGASFRNVVHVSVGGGAARVRLTNRLGTAPLRLDAVTVALRESGADAVPGSMRAVTFAGVTAVTIPAGEDLVSDPVPLAVPDGADLLVTVHTPGDSGPATYHRAAGQTNYRAPQGNRAADEDGAAYTATTTSWYYITGVDVLDAQAAGSVVALGDSLTDGNGSTLDANHRWPDRLAERLATLPSYRRLGVLNAGISGNRLLRDDVGPSGLSRLDADALSRSGVRVLIVLEGINDIKGVPNATDPGAFEDAYRTLVARAHAHGIRVIGATLTPYGGAGAFTAAREAVRQKVNTFIRGGGPFDGIVDFDAAVRDPAQPQRILPGYDSGDHLHFNDAGMRALAEAVDLTALG</sequence>
<name>A0AB39MGU3_9ACTN</name>
<dbReference type="Gene3D" id="3.40.50.1110">
    <property type="entry name" value="SGNH hydrolase"/>
    <property type="match status" value="1"/>
</dbReference>
<dbReference type="GO" id="GO:0016787">
    <property type="term" value="F:hydrolase activity"/>
    <property type="evidence" value="ECO:0007669"/>
    <property type="project" value="UniProtKB-KW"/>
</dbReference>
<feature type="signal peptide" evidence="1">
    <location>
        <begin position="1"/>
        <end position="23"/>
    </location>
</feature>
<accession>A0AB39MGU3</accession>
<dbReference type="CDD" id="cd01830">
    <property type="entry name" value="XynE_like"/>
    <property type="match status" value="1"/>
</dbReference>
<reference evidence="3" key="1">
    <citation type="submission" date="2024-07" db="EMBL/GenBank/DDBJ databases">
        <authorList>
            <person name="Yu S.T."/>
        </authorList>
    </citation>
    <scope>NUCLEOTIDE SEQUENCE</scope>
    <source>
        <strain evidence="3">R08</strain>
    </source>
</reference>
<dbReference type="AlphaFoldDB" id="A0AB39MGU3"/>
<gene>
    <name evidence="3" type="ORF">AB5J58_37950</name>
</gene>
<evidence type="ECO:0000313" key="3">
    <source>
        <dbReference type="EMBL" id="XDQ05590.1"/>
    </source>
</evidence>
<dbReference type="InterPro" id="IPR036514">
    <property type="entry name" value="SGNH_hydro_sf"/>
</dbReference>
<organism evidence="3">
    <name type="scientific">Streptomyces sp. R08</name>
    <dbReference type="NCBI Taxonomy" id="3238624"/>
    <lineage>
        <taxon>Bacteria</taxon>
        <taxon>Bacillati</taxon>
        <taxon>Actinomycetota</taxon>
        <taxon>Actinomycetes</taxon>
        <taxon>Kitasatosporales</taxon>
        <taxon>Streptomycetaceae</taxon>
        <taxon>Streptomyces</taxon>
    </lineage>
</organism>
<evidence type="ECO:0000256" key="1">
    <source>
        <dbReference type="SAM" id="SignalP"/>
    </source>
</evidence>
<dbReference type="InterPro" id="IPR013830">
    <property type="entry name" value="SGNH_hydro"/>
</dbReference>
<protein>
    <submittedName>
        <fullName evidence="3">SGNH/GDSL hydrolase family protein</fullName>
    </submittedName>
</protein>
<dbReference type="PANTHER" id="PTHR43784">
    <property type="entry name" value="GDSL-LIKE LIPASE/ACYLHYDROLASE, PUTATIVE (AFU_ORTHOLOGUE AFUA_2G00820)-RELATED"/>
    <property type="match status" value="1"/>
</dbReference>
<proteinExistence type="predicted"/>
<dbReference type="InterPro" id="IPR053140">
    <property type="entry name" value="GDSL_Rv0518-like"/>
</dbReference>
<feature type="chain" id="PRO_5044192631" evidence="1">
    <location>
        <begin position="24"/>
        <end position="447"/>
    </location>
</feature>
<dbReference type="EMBL" id="CP163431">
    <property type="protein sequence ID" value="XDQ05590.1"/>
    <property type="molecule type" value="Genomic_DNA"/>
</dbReference>
<evidence type="ECO:0000259" key="2">
    <source>
        <dbReference type="Pfam" id="PF13472"/>
    </source>
</evidence>
<dbReference type="RefSeq" id="WP_369190755.1">
    <property type="nucleotide sequence ID" value="NZ_CP163431.1"/>
</dbReference>
<keyword evidence="3" id="KW-0378">Hydrolase</keyword>
<dbReference type="Pfam" id="PF13472">
    <property type="entry name" value="Lipase_GDSL_2"/>
    <property type="match status" value="1"/>
</dbReference>
<dbReference type="SUPFAM" id="SSF52266">
    <property type="entry name" value="SGNH hydrolase"/>
    <property type="match status" value="1"/>
</dbReference>
<keyword evidence="1" id="KW-0732">Signal</keyword>
<feature type="domain" description="SGNH hydrolase-type esterase" evidence="2">
    <location>
        <begin position="250"/>
        <end position="436"/>
    </location>
</feature>
<dbReference type="PANTHER" id="PTHR43784:SF2">
    <property type="entry name" value="GDSL-LIKE LIPASE_ACYLHYDROLASE, PUTATIVE (AFU_ORTHOLOGUE AFUA_2G00820)-RELATED"/>
    <property type="match status" value="1"/>
</dbReference>